<evidence type="ECO:0000256" key="5">
    <source>
        <dbReference type="ARBA" id="ARBA00022777"/>
    </source>
</evidence>
<feature type="binding site" evidence="8 9">
    <location>
        <position position="118"/>
    </location>
    <ligand>
        <name>ATP</name>
        <dbReference type="ChEBI" id="CHEBI:30616"/>
    </ligand>
</feature>
<proteinExistence type="inferred from homology"/>
<feature type="domain" description="Nucleoside diphosphate kinase-like" evidence="12">
    <location>
        <begin position="7"/>
        <end position="144"/>
    </location>
</feature>
<keyword evidence="8" id="KW-0963">Cytoplasm</keyword>
<evidence type="ECO:0000259" key="12">
    <source>
        <dbReference type="SMART" id="SM00562"/>
    </source>
</evidence>
<dbReference type="EMBL" id="BONW01000046">
    <property type="protein sequence ID" value="GIG92815.1"/>
    <property type="molecule type" value="Genomic_DNA"/>
</dbReference>
<keyword evidence="14" id="KW-1185">Reference proteome</keyword>
<dbReference type="HAMAP" id="MF_00451">
    <property type="entry name" value="NDP_kinase"/>
    <property type="match status" value="1"/>
</dbReference>
<comment type="caution">
    <text evidence="13">The sequence shown here is derived from an EMBL/GenBank/DDBJ whole genome shotgun (WGS) entry which is preliminary data.</text>
</comment>
<feature type="binding site" evidence="8 9">
    <location>
        <position position="63"/>
    </location>
    <ligand>
        <name>ATP</name>
        <dbReference type="ChEBI" id="CHEBI:30616"/>
    </ligand>
</feature>
<comment type="function">
    <text evidence="8">Major role in the synthesis of nucleoside triphosphates other than ATP. The ATP gamma phosphate is transferred to the NDP beta phosphate via a ping-pong mechanism, using a phosphorylated active-site intermediate.</text>
</comment>
<dbReference type="InterPro" id="IPR001564">
    <property type="entry name" value="Nucleoside_diP_kinase"/>
</dbReference>
<dbReference type="InterPro" id="IPR023005">
    <property type="entry name" value="Nucleoside_diP_kinase_AS"/>
</dbReference>
<evidence type="ECO:0000256" key="7">
    <source>
        <dbReference type="ARBA" id="ARBA00023080"/>
    </source>
</evidence>
<dbReference type="CDD" id="cd04413">
    <property type="entry name" value="NDPk_I"/>
    <property type="match status" value="1"/>
</dbReference>
<dbReference type="Gene3D" id="3.30.70.141">
    <property type="entry name" value="Nucleoside diphosphate kinase-like domain"/>
    <property type="match status" value="1"/>
</dbReference>
<feature type="binding site" evidence="8 9">
    <location>
        <position position="15"/>
    </location>
    <ligand>
        <name>ATP</name>
        <dbReference type="ChEBI" id="CHEBI:30616"/>
    </ligand>
</feature>
<dbReference type="NCBIfam" id="NF001908">
    <property type="entry name" value="PRK00668.1"/>
    <property type="match status" value="1"/>
</dbReference>
<dbReference type="Pfam" id="PF00334">
    <property type="entry name" value="NDK"/>
    <property type="match status" value="1"/>
</dbReference>
<keyword evidence="6 8" id="KW-0067">ATP-binding</keyword>
<evidence type="ECO:0000256" key="6">
    <source>
        <dbReference type="ARBA" id="ARBA00022840"/>
    </source>
</evidence>
<dbReference type="PROSITE" id="PS51374">
    <property type="entry name" value="NDPK_LIKE"/>
    <property type="match status" value="1"/>
</dbReference>
<comment type="similarity">
    <text evidence="2 8 9 10">Belongs to the NDK family.</text>
</comment>
<dbReference type="RefSeq" id="WP_239141956.1">
    <property type="nucleotide sequence ID" value="NZ_BONW01000046.1"/>
</dbReference>
<keyword evidence="4 8" id="KW-0547">Nucleotide-binding</keyword>
<evidence type="ECO:0000256" key="10">
    <source>
        <dbReference type="RuleBase" id="RU004011"/>
    </source>
</evidence>
<dbReference type="InterPro" id="IPR036850">
    <property type="entry name" value="NDK-like_dom_sf"/>
</dbReference>
<dbReference type="SUPFAM" id="SSF54919">
    <property type="entry name" value="Nucleoside diphosphate kinase, NDK"/>
    <property type="match status" value="1"/>
</dbReference>
<keyword evidence="8" id="KW-0460">Magnesium</keyword>
<evidence type="ECO:0000256" key="8">
    <source>
        <dbReference type="HAMAP-Rule" id="MF_00451"/>
    </source>
</evidence>
<evidence type="ECO:0000256" key="3">
    <source>
        <dbReference type="ARBA" id="ARBA00022679"/>
    </source>
</evidence>
<accession>A0ABQ4EDK6</accession>
<evidence type="ECO:0000313" key="13">
    <source>
        <dbReference type="EMBL" id="GIG92815.1"/>
    </source>
</evidence>
<dbReference type="EC" id="2.7.4.6" evidence="8 11"/>
<evidence type="ECO:0000256" key="4">
    <source>
        <dbReference type="ARBA" id="ARBA00022741"/>
    </source>
</evidence>
<comment type="subcellular location">
    <subcellularLocation>
        <location evidence="8">Cytoplasm</location>
    </subcellularLocation>
</comment>
<organism evidence="13 14">
    <name type="scientific">Plantactinospora endophytica</name>
    <dbReference type="NCBI Taxonomy" id="673535"/>
    <lineage>
        <taxon>Bacteria</taxon>
        <taxon>Bacillati</taxon>
        <taxon>Actinomycetota</taxon>
        <taxon>Actinomycetes</taxon>
        <taxon>Micromonosporales</taxon>
        <taxon>Micromonosporaceae</taxon>
        <taxon>Plantactinospora</taxon>
    </lineage>
</organism>
<dbReference type="SMART" id="SM00562">
    <property type="entry name" value="NDK"/>
    <property type="match status" value="1"/>
</dbReference>
<evidence type="ECO:0000256" key="9">
    <source>
        <dbReference type="PROSITE-ProRule" id="PRU00706"/>
    </source>
</evidence>
<feature type="active site" description="Pros-phosphohistidine intermediate" evidence="8 9">
    <location>
        <position position="121"/>
    </location>
</feature>
<comment type="subunit">
    <text evidence="8">Homotetramer.</text>
</comment>
<keyword evidence="7 8" id="KW-0546">Nucleotide metabolism</keyword>
<feature type="binding site" evidence="8 9">
    <location>
        <position position="97"/>
    </location>
    <ligand>
        <name>ATP</name>
        <dbReference type="ChEBI" id="CHEBI:30616"/>
    </ligand>
</feature>
<dbReference type="PROSITE" id="PS00469">
    <property type="entry name" value="NDPK"/>
    <property type="match status" value="1"/>
</dbReference>
<dbReference type="PRINTS" id="PR01243">
    <property type="entry name" value="NUCDPKINASE"/>
</dbReference>
<keyword evidence="8" id="KW-0597">Phosphoprotein</keyword>
<comment type="catalytic activity">
    <reaction evidence="8 11">
        <text>a 2'-deoxyribonucleoside 5'-diphosphate + ATP = a 2'-deoxyribonucleoside 5'-triphosphate + ADP</text>
        <dbReference type="Rhea" id="RHEA:44640"/>
        <dbReference type="ChEBI" id="CHEBI:30616"/>
        <dbReference type="ChEBI" id="CHEBI:61560"/>
        <dbReference type="ChEBI" id="CHEBI:73316"/>
        <dbReference type="ChEBI" id="CHEBI:456216"/>
        <dbReference type="EC" id="2.7.4.6"/>
    </reaction>
</comment>
<evidence type="ECO:0000256" key="11">
    <source>
        <dbReference type="RuleBase" id="RU004013"/>
    </source>
</evidence>
<keyword evidence="5 8" id="KW-0418">Kinase</keyword>
<dbReference type="Proteomes" id="UP000646749">
    <property type="component" value="Unassembled WGS sequence"/>
</dbReference>
<comment type="cofactor">
    <cofactor evidence="1 8">
        <name>Mg(2+)</name>
        <dbReference type="ChEBI" id="CHEBI:18420"/>
    </cofactor>
</comment>
<dbReference type="GO" id="GO:0016301">
    <property type="term" value="F:kinase activity"/>
    <property type="evidence" value="ECO:0007669"/>
    <property type="project" value="UniProtKB-KW"/>
</dbReference>
<feature type="binding site" evidence="8 9">
    <location>
        <position position="91"/>
    </location>
    <ligand>
        <name>ATP</name>
        <dbReference type="ChEBI" id="CHEBI:30616"/>
    </ligand>
</feature>
<sequence length="148" mass="15769">MVSSGSAERTLVLIKPDAVRRRLVSEILGRFERKGLGIDAMVLRRIDARLADLHYAEHVAKPFYPALRDFVTSGPLVALVLSGSGAVGLVRGLVGATDGRLAAPGTIRGDLASSSRENLVHASDSVDTARREIALWFPELADPGTEPA</sequence>
<comment type="catalytic activity">
    <reaction evidence="8">
        <text>a ribonucleoside 5'-diphosphate + ATP = a ribonucleoside 5'-triphosphate + ADP</text>
        <dbReference type="Rhea" id="RHEA:18113"/>
        <dbReference type="ChEBI" id="CHEBI:30616"/>
        <dbReference type="ChEBI" id="CHEBI:57930"/>
        <dbReference type="ChEBI" id="CHEBI:61557"/>
        <dbReference type="ChEBI" id="CHEBI:456216"/>
        <dbReference type="EC" id="2.7.4.6"/>
    </reaction>
</comment>
<keyword evidence="3 8" id="KW-0808">Transferase</keyword>
<name>A0ABQ4EDK6_9ACTN</name>
<keyword evidence="8" id="KW-0479">Metal-binding</keyword>
<evidence type="ECO:0000256" key="1">
    <source>
        <dbReference type="ARBA" id="ARBA00001946"/>
    </source>
</evidence>
<reference evidence="13 14" key="1">
    <citation type="submission" date="2021-01" db="EMBL/GenBank/DDBJ databases">
        <title>Whole genome shotgun sequence of Plantactinospora endophytica NBRC 110450.</title>
        <authorList>
            <person name="Komaki H."/>
            <person name="Tamura T."/>
        </authorList>
    </citation>
    <scope>NUCLEOTIDE SEQUENCE [LARGE SCALE GENOMIC DNA]</scope>
    <source>
        <strain evidence="13 14">NBRC 110450</strain>
    </source>
</reference>
<gene>
    <name evidence="8 13" type="primary">ndk</name>
    <name evidence="13" type="ORF">Pen02_77510</name>
</gene>
<feature type="binding site" evidence="8 9">
    <location>
        <position position="108"/>
    </location>
    <ligand>
        <name>ATP</name>
        <dbReference type="ChEBI" id="CHEBI:30616"/>
    </ligand>
</feature>
<dbReference type="InterPro" id="IPR034907">
    <property type="entry name" value="NDK-like_dom"/>
</dbReference>
<dbReference type="PANTHER" id="PTHR11349">
    <property type="entry name" value="NUCLEOSIDE DIPHOSPHATE KINASE"/>
    <property type="match status" value="1"/>
</dbReference>
<protein>
    <recommendedName>
        <fullName evidence="8 11">Nucleoside diphosphate kinase</fullName>
        <shortName evidence="8">NDK</shortName>
        <shortName evidence="8">NDP kinase</shortName>
        <ecNumber evidence="8 11">2.7.4.6</ecNumber>
    </recommendedName>
    <alternativeName>
        <fullName evidence="8">Nucleoside-2-P kinase</fullName>
    </alternativeName>
</protein>
<evidence type="ECO:0000256" key="2">
    <source>
        <dbReference type="ARBA" id="ARBA00008142"/>
    </source>
</evidence>
<evidence type="ECO:0000313" key="14">
    <source>
        <dbReference type="Proteomes" id="UP000646749"/>
    </source>
</evidence>